<name>A0A0L0KR29_9ACTN</name>
<dbReference type="AlphaFoldDB" id="A0A0L0KR29"/>
<sequence length="276" mass="29127">MSTPPPPQGPYGPQQPNPYGQQPPAAPGPYGQPAYGSPYGQPQQTPYPGTPYGQQPWGAPAMPPPPRRRRTGLILGIVGSVLVLLVVAVVSLVVVGSSDKGFPEAKYQLTLPKTLLDGKYAFAQDMSGTLGRQIERESGAWNARDVKAKVGQYDVGGDQTKGSLVISGMYGRFKDTAASRASMMKGVGQADNASIAVPPKDFDLPGADTTITCEVVAQEQLGTKLMYPACAWVDGNTGATVAEVSAQTVTQKAEDVDLEAAAKTTLKVREEIRQPL</sequence>
<keyword evidence="2" id="KW-1133">Transmembrane helix</keyword>
<dbReference type="RefSeq" id="WP_050368925.1">
    <property type="nucleotide sequence ID" value="NZ_KQ257794.1"/>
</dbReference>
<evidence type="ECO:0000313" key="4">
    <source>
        <dbReference type="Proteomes" id="UP000037151"/>
    </source>
</evidence>
<evidence type="ECO:0000313" key="3">
    <source>
        <dbReference type="EMBL" id="KND40110.1"/>
    </source>
</evidence>
<dbReference type="PATRIC" id="fig|42234.21.peg.165"/>
<feature type="compositionally biased region" description="Pro residues" evidence="1">
    <location>
        <begin position="1"/>
        <end position="16"/>
    </location>
</feature>
<dbReference type="EMBL" id="JPPY01000007">
    <property type="protein sequence ID" value="KND40110.1"/>
    <property type="molecule type" value="Genomic_DNA"/>
</dbReference>
<keyword evidence="2" id="KW-0812">Transmembrane</keyword>
<dbReference type="Proteomes" id="UP000037151">
    <property type="component" value="Unassembled WGS sequence"/>
</dbReference>
<gene>
    <name evidence="3" type="ORF">IQ63_00785</name>
</gene>
<reference evidence="4" key="1">
    <citation type="submission" date="2014-07" db="EMBL/GenBank/DDBJ databases">
        <title>Genome sequencing of plant-pathogenic Streptomyces species.</title>
        <authorList>
            <person name="Harrison J."/>
            <person name="Sapp M."/>
            <person name="Thwaites R."/>
            <person name="Studholme D.J."/>
        </authorList>
    </citation>
    <scope>NUCLEOTIDE SEQUENCE [LARGE SCALE GENOMIC DNA]</scope>
    <source>
        <strain evidence="4">NCPPB 4445</strain>
    </source>
</reference>
<dbReference type="OrthoDB" id="4333093at2"/>
<feature type="region of interest" description="Disordered" evidence="1">
    <location>
        <begin position="1"/>
        <end position="65"/>
    </location>
</feature>
<feature type="compositionally biased region" description="Low complexity" evidence="1">
    <location>
        <begin position="17"/>
        <end position="56"/>
    </location>
</feature>
<keyword evidence="2" id="KW-0472">Membrane</keyword>
<evidence type="ECO:0000256" key="2">
    <source>
        <dbReference type="SAM" id="Phobius"/>
    </source>
</evidence>
<organism evidence="3 4">
    <name type="scientific">Streptomyces acidiscabies</name>
    <dbReference type="NCBI Taxonomy" id="42234"/>
    <lineage>
        <taxon>Bacteria</taxon>
        <taxon>Bacillati</taxon>
        <taxon>Actinomycetota</taxon>
        <taxon>Actinomycetes</taxon>
        <taxon>Kitasatosporales</taxon>
        <taxon>Streptomycetaceae</taxon>
        <taxon>Streptomyces</taxon>
    </lineage>
</organism>
<evidence type="ECO:0000256" key="1">
    <source>
        <dbReference type="SAM" id="MobiDB-lite"/>
    </source>
</evidence>
<comment type="caution">
    <text evidence="3">The sequence shown here is derived from an EMBL/GenBank/DDBJ whole genome shotgun (WGS) entry which is preliminary data.</text>
</comment>
<accession>A0A0L0KR29</accession>
<proteinExistence type="predicted"/>
<protein>
    <submittedName>
        <fullName evidence="3">Membrane protein</fullName>
    </submittedName>
</protein>
<feature type="transmembrane region" description="Helical" evidence="2">
    <location>
        <begin position="72"/>
        <end position="95"/>
    </location>
</feature>